<sequence length="169" mass="19077">MDIDGNGIDGIGEGANVTNTVEMENDISMEMDQSADDKGAECTCEPNGQHNGLYDTSPATESLQNSTITPVIASTKINRTQNIVQISPQPGIFRRFRDFPAEVRCMIWKYHAEDEEDFGEPRTLTIIAKYSGENTKNNTRCNYVMELLHRMELTDEYNTRSFQKNVKCP</sequence>
<keyword evidence="4" id="KW-1185">Reference proteome</keyword>
<proteinExistence type="predicted"/>
<name>A0A9P5I5E4_9HELO</name>
<evidence type="ECO:0000256" key="1">
    <source>
        <dbReference type="SAM" id="MobiDB-lite"/>
    </source>
</evidence>
<gene>
    <name evidence="3" type="ORF">EAE97_009190</name>
</gene>
<evidence type="ECO:0000313" key="4">
    <source>
        <dbReference type="Proteomes" id="UP000710849"/>
    </source>
</evidence>
<evidence type="ECO:0000313" key="3">
    <source>
        <dbReference type="EMBL" id="KAF7930981.1"/>
    </source>
</evidence>
<organism evidence="3 4">
    <name type="scientific">Botrytis byssoidea</name>
    <dbReference type="NCBI Taxonomy" id="139641"/>
    <lineage>
        <taxon>Eukaryota</taxon>
        <taxon>Fungi</taxon>
        <taxon>Dikarya</taxon>
        <taxon>Ascomycota</taxon>
        <taxon>Pezizomycotina</taxon>
        <taxon>Leotiomycetes</taxon>
        <taxon>Helotiales</taxon>
        <taxon>Sclerotiniaceae</taxon>
        <taxon>Botrytis</taxon>
    </lineage>
</organism>
<protein>
    <recommendedName>
        <fullName evidence="2">2EXR domain-containing protein</fullName>
    </recommendedName>
</protein>
<dbReference type="GeneID" id="62152778"/>
<evidence type="ECO:0000259" key="2">
    <source>
        <dbReference type="Pfam" id="PF20150"/>
    </source>
</evidence>
<dbReference type="Pfam" id="PF20150">
    <property type="entry name" value="2EXR"/>
    <property type="match status" value="1"/>
</dbReference>
<dbReference type="Proteomes" id="UP000710849">
    <property type="component" value="Unassembled WGS sequence"/>
</dbReference>
<feature type="region of interest" description="Disordered" evidence="1">
    <location>
        <begin position="33"/>
        <end position="59"/>
    </location>
</feature>
<dbReference type="RefSeq" id="XP_038729261.1">
    <property type="nucleotide sequence ID" value="XM_038879705.1"/>
</dbReference>
<comment type="caution">
    <text evidence="3">The sequence shown here is derived from an EMBL/GenBank/DDBJ whole genome shotgun (WGS) entry which is preliminary data.</text>
</comment>
<dbReference type="InterPro" id="IPR045518">
    <property type="entry name" value="2EXR"/>
</dbReference>
<dbReference type="EMBL" id="RCSW01000021">
    <property type="protein sequence ID" value="KAF7930981.1"/>
    <property type="molecule type" value="Genomic_DNA"/>
</dbReference>
<reference evidence="3 4" key="1">
    <citation type="journal article" date="2020" name="Genome Biol. Evol.">
        <title>Comparative genomics of Sclerotiniaceae.</title>
        <authorList>
            <person name="Valero Jimenez C.A."/>
            <person name="Steentjes M."/>
            <person name="Scholten O.E."/>
            <person name="Van Kan J.A.L."/>
        </authorList>
    </citation>
    <scope>NUCLEOTIDE SEQUENCE [LARGE SCALE GENOMIC DNA]</scope>
    <source>
        <strain evidence="3 4">MUCL 94</strain>
    </source>
</reference>
<dbReference type="AlphaFoldDB" id="A0A9P5I5E4"/>
<feature type="domain" description="2EXR" evidence="2">
    <location>
        <begin position="93"/>
        <end position="137"/>
    </location>
</feature>
<accession>A0A9P5I5E4</accession>